<sequence length="78" mass="9315">MRKLVEIDIWSDIACPWCYIGKPRLERALVNYGTKVRIKYHSFQMEVETTTDYLGPQAEFLTEYKYFPFQTLRPCSPM</sequence>
<dbReference type="Proteomes" id="UP000628086">
    <property type="component" value="Unassembled WGS sequence"/>
</dbReference>
<reference evidence="2 3" key="1">
    <citation type="journal article" date="2020" name="Microorganisms">
        <title>Reliable Identification of Environmental Pseudomonas Isolates Using the rpoD Gene.</title>
        <authorList>
            <consortium name="The Broad Institute Genome Sequencing Platform"/>
            <person name="Girard L."/>
            <person name="Lood C."/>
            <person name="Rokni-Zadeh H."/>
            <person name="van Noort V."/>
            <person name="Lavigne R."/>
            <person name="De Mot R."/>
        </authorList>
    </citation>
    <scope>NUCLEOTIDE SEQUENCE [LARGE SCALE GENOMIC DNA]</scope>
    <source>
        <strain evidence="2 3">RW7P2</strain>
    </source>
</reference>
<evidence type="ECO:0000313" key="3">
    <source>
        <dbReference type="Proteomes" id="UP000628086"/>
    </source>
</evidence>
<dbReference type="Gene3D" id="3.40.30.10">
    <property type="entry name" value="Glutaredoxin"/>
    <property type="match status" value="1"/>
</dbReference>
<keyword evidence="3" id="KW-1185">Reference proteome</keyword>
<dbReference type="RefSeq" id="WP_186598343.1">
    <property type="nucleotide sequence ID" value="NZ_JABWRS010000003.1"/>
</dbReference>
<feature type="domain" description="DSBA-like thioredoxin" evidence="1">
    <location>
        <begin position="6"/>
        <end position="56"/>
    </location>
</feature>
<organism evidence="2 3">
    <name type="scientific">Pseudomonas taiwanensis</name>
    <dbReference type="NCBI Taxonomy" id="470150"/>
    <lineage>
        <taxon>Bacteria</taxon>
        <taxon>Pseudomonadati</taxon>
        <taxon>Pseudomonadota</taxon>
        <taxon>Gammaproteobacteria</taxon>
        <taxon>Pseudomonadales</taxon>
        <taxon>Pseudomonadaceae</taxon>
        <taxon>Pseudomonas</taxon>
    </lineage>
</organism>
<dbReference type="SUPFAM" id="SSF52833">
    <property type="entry name" value="Thioredoxin-like"/>
    <property type="match status" value="1"/>
</dbReference>
<dbReference type="Pfam" id="PF01323">
    <property type="entry name" value="DSBA"/>
    <property type="match status" value="1"/>
</dbReference>
<protein>
    <submittedName>
        <fullName evidence="2">DsbA family protein</fullName>
    </submittedName>
</protein>
<accession>A0ABR6V3D0</accession>
<proteinExistence type="predicted"/>
<dbReference type="InterPro" id="IPR001853">
    <property type="entry name" value="DSBA-like_thioredoxin_dom"/>
</dbReference>
<name>A0ABR6V3D0_9PSED</name>
<dbReference type="InterPro" id="IPR036249">
    <property type="entry name" value="Thioredoxin-like_sf"/>
</dbReference>
<evidence type="ECO:0000313" key="2">
    <source>
        <dbReference type="EMBL" id="MBC3475020.1"/>
    </source>
</evidence>
<comment type="caution">
    <text evidence="2">The sequence shown here is derived from an EMBL/GenBank/DDBJ whole genome shotgun (WGS) entry which is preliminary data.</text>
</comment>
<gene>
    <name evidence="2" type="ORF">HU747_05350</name>
</gene>
<dbReference type="EMBL" id="JABWRS010000003">
    <property type="protein sequence ID" value="MBC3475020.1"/>
    <property type="molecule type" value="Genomic_DNA"/>
</dbReference>
<evidence type="ECO:0000259" key="1">
    <source>
        <dbReference type="Pfam" id="PF01323"/>
    </source>
</evidence>